<evidence type="ECO:0000313" key="1">
    <source>
        <dbReference type="EMBL" id="TFW34836.1"/>
    </source>
</evidence>
<keyword evidence="2" id="KW-1185">Reference proteome</keyword>
<dbReference type="OrthoDB" id="8758303at2"/>
<reference evidence="1 2" key="1">
    <citation type="submission" date="2019-03" db="EMBL/GenBank/DDBJ databases">
        <title>Draft genome of Massilia hortus sp. nov., a novel bacterial species of the Oxalobacteraceae family.</title>
        <authorList>
            <person name="Peta V."/>
            <person name="Raths R."/>
            <person name="Bucking H."/>
        </authorList>
    </citation>
    <scope>NUCLEOTIDE SEQUENCE [LARGE SCALE GENOMIC DNA]</scope>
    <source>
        <strain evidence="1 2">ONC3</strain>
    </source>
</reference>
<gene>
    <name evidence="1" type="ORF">E4O92_03095</name>
</gene>
<dbReference type="Proteomes" id="UP000297258">
    <property type="component" value="Unassembled WGS sequence"/>
</dbReference>
<organism evidence="1 2">
    <name type="scientific">Massilia horti</name>
    <dbReference type="NCBI Taxonomy" id="2562153"/>
    <lineage>
        <taxon>Bacteria</taxon>
        <taxon>Pseudomonadati</taxon>
        <taxon>Pseudomonadota</taxon>
        <taxon>Betaproteobacteria</taxon>
        <taxon>Burkholderiales</taxon>
        <taxon>Oxalobacteraceae</taxon>
        <taxon>Telluria group</taxon>
        <taxon>Massilia</taxon>
    </lineage>
</organism>
<sequence length="73" mass="8418">MNQHRPQCPGDLAIATADDARLNYHWRDIVEHAIQMQAASNTMSAFEYLRTRDVDPRVIERVLLEPGRRRSSA</sequence>
<dbReference type="AlphaFoldDB" id="A0A4Y9T9S2"/>
<protein>
    <submittedName>
        <fullName evidence="1">Uncharacterized protein</fullName>
    </submittedName>
</protein>
<accession>A0A4Y9T9S2</accession>
<proteinExistence type="predicted"/>
<evidence type="ECO:0000313" key="2">
    <source>
        <dbReference type="Proteomes" id="UP000297258"/>
    </source>
</evidence>
<dbReference type="EMBL" id="SPUM01000020">
    <property type="protein sequence ID" value="TFW34836.1"/>
    <property type="molecule type" value="Genomic_DNA"/>
</dbReference>
<comment type="caution">
    <text evidence="1">The sequence shown here is derived from an EMBL/GenBank/DDBJ whole genome shotgun (WGS) entry which is preliminary data.</text>
</comment>
<dbReference type="RefSeq" id="WP_135188290.1">
    <property type="nucleotide sequence ID" value="NZ_SPUM01000020.1"/>
</dbReference>
<name>A0A4Y9T9S2_9BURK</name>